<feature type="short sequence motif" description="TonB box" evidence="10">
    <location>
        <begin position="43"/>
        <end position="49"/>
    </location>
</feature>
<evidence type="ECO:0000313" key="16">
    <source>
        <dbReference type="EMBL" id="MDC8015804.1"/>
    </source>
</evidence>
<keyword evidence="17" id="KW-1185">Reference proteome</keyword>
<organism evidence="16 17">
    <name type="scientific">Tahibacter soli</name>
    <dbReference type="NCBI Taxonomy" id="2983605"/>
    <lineage>
        <taxon>Bacteria</taxon>
        <taxon>Pseudomonadati</taxon>
        <taxon>Pseudomonadota</taxon>
        <taxon>Gammaproteobacteria</taxon>
        <taxon>Lysobacterales</taxon>
        <taxon>Rhodanobacteraceae</taxon>
        <taxon>Tahibacter</taxon>
    </lineage>
</organism>
<dbReference type="Proteomes" id="UP001139971">
    <property type="component" value="Unassembled WGS sequence"/>
</dbReference>
<evidence type="ECO:0000256" key="2">
    <source>
        <dbReference type="ARBA" id="ARBA00022448"/>
    </source>
</evidence>
<feature type="domain" description="TonB-dependent receptor-like beta-barrel" evidence="14">
    <location>
        <begin position="362"/>
        <end position="945"/>
    </location>
</feature>
<feature type="region of interest" description="Disordered" evidence="12">
    <location>
        <begin position="692"/>
        <end position="718"/>
    </location>
</feature>
<keyword evidence="4 9" id="KW-0812">Transmembrane</keyword>
<dbReference type="InterPro" id="IPR037066">
    <property type="entry name" value="Plug_dom_sf"/>
</dbReference>
<evidence type="ECO:0000256" key="6">
    <source>
        <dbReference type="ARBA" id="ARBA00023077"/>
    </source>
</evidence>
<feature type="compositionally biased region" description="Polar residues" evidence="12">
    <location>
        <begin position="706"/>
        <end position="718"/>
    </location>
</feature>
<evidence type="ECO:0000256" key="11">
    <source>
        <dbReference type="RuleBase" id="RU003357"/>
    </source>
</evidence>
<dbReference type="PANTHER" id="PTHR47234">
    <property type="match status" value="1"/>
</dbReference>
<keyword evidence="8 9" id="KW-0998">Cell outer membrane</keyword>
<keyword evidence="7 9" id="KW-0472">Membrane</keyword>
<evidence type="ECO:0000256" key="4">
    <source>
        <dbReference type="ARBA" id="ARBA00022692"/>
    </source>
</evidence>
<comment type="caution">
    <text evidence="16">The sequence shown here is derived from an EMBL/GenBank/DDBJ whole genome shotgun (WGS) entry which is preliminary data.</text>
</comment>
<dbReference type="EMBL" id="JAOVZO020000020">
    <property type="protein sequence ID" value="MDC8015804.1"/>
    <property type="molecule type" value="Genomic_DNA"/>
</dbReference>
<keyword evidence="5 13" id="KW-0732">Signal</keyword>
<dbReference type="AlphaFoldDB" id="A0A9X3YP43"/>
<feature type="domain" description="TonB-dependent receptor plug" evidence="15">
    <location>
        <begin position="57"/>
        <end position="169"/>
    </location>
</feature>
<dbReference type="Gene3D" id="2.40.170.20">
    <property type="entry name" value="TonB-dependent receptor, beta-barrel domain"/>
    <property type="match status" value="2"/>
</dbReference>
<sequence>MNTAFTSARRRRQLLATAISLVLAQQAFAQDAAPAGEETKLESIVVTGSRIRHVDWETAQPVLAIDREQIQKQGFNSVADILNKITSSGDPAFSRSRPLSSGEGAGGSYLDLRNLGVNRTLILLNGKRLGSGNDGLQDVASIPTGAVERIEVLKDGASSIYGSDAIAGVVNIITRTRFDGAEANVYLGQYDEDDGQQESYDFTLGSVSDRSTLSMTAQYVKEDPVFAKDRPFSAVPRPGHGSDGMSPTSQHGVLIDPRDGRRLTLIPGADPYDIASYRPQTTSVADRANSNEQMMLLSGMERTSLFVNGSYNLTDSITFRADALYNKRESEVQVAGYPLSSGASYGFSPTGELGAMSVDSYYNPFGRWHNPTNPQEVRFERRGWEVPRVSTNSLQTYRFTAGFDGHFEVFGREWNWDVGYTYNRNDGTQRQTGNFNLINLSQAIGPSFLNSQGVVQCGTPDNPIPLGAGPGLCTPFNPFSPFGSNVPGSAANPDVRNSVYTVGQAMYQSRMIDYAANLTGTLFELPAGDLAIAGGWEHRQESGFFSPDAFAQTGASTDLANGPTKGGYSLDEYYVELDIPVFKELPFARELSFNVASRYTDTSTFGDTTNNKYGFRWKPLEDVLVRGTWAEGFRAPTIADLYGGTSQSFEYFTDPCDSRYGGARGSSACLNGFGGQPGVPVNFQQPCQGGAPCTGPDGQSPVPFVSGSNPNLTPETSKSKTVGIVYSPRFIDGLDINLDWFDFKIDNLITADSVDGIMEDCYVRGIAARCSLFRRDAATGMVNQLQYGGQNLGWLKTQGFDIGLNYRLPEFSFGDIVVRWDTTYLTKYESNADPRDPDSPVNPSIGEAATTGAVFRIKSNLNVDWTFGDFGVNWGTRYFSGLRERCTYNLSGGPECNDPNYGSPADTPNGGFYPVNRFGANTFHDLAVRWNTPWKGRVTLGANNVFDHLGPVMYRTPNSQFAYYSGYDIGRFYYVRYQQTF</sequence>
<dbReference type="SUPFAM" id="SSF56935">
    <property type="entry name" value="Porins"/>
    <property type="match status" value="1"/>
</dbReference>
<dbReference type="RefSeq" id="WP_263541350.1">
    <property type="nucleotide sequence ID" value="NZ_JAOVZO020000020.1"/>
</dbReference>
<dbReference type="Pfam" id="PF00593">
    <property type="entry name" value="TonB_dep_Rec_b-barrel"/>
    <property type="match status" value="1"/>
</dbReference>
<dbReference type="Gene3D" id="2.170.130.10">
    <property type="entry name" value="TonB-dependent receptor, plug domain"/>
    <property type="match status" value="1"/>
</dbReference>
<feature type="chain" id="PRO_5040773419" evidence="13">
    <location>
        <begin position="30"/>
        <end position="981"/>
    </location>
</feature>
<keyword evidence="16" id="KW-0675">Receptor</keyword>
<comment type="similarity">
    <text evidence="9 11">Belongs to the TonB-dependent receptor family.</text>
</comment>
<feature type="signal peptide" evidence="13">
    <location>
        <begin position="1"/>
        <end position="29"/>
    </location>
</feature>
<evidence type="ECO:0000259" key="14">
    <source>
        <dbReference type="Pfam" id="PF00593"/>
    </source>
</evidence>
<evidence type="ECO:0000256" key="12">
    <source>
        <dbReference type="SAM" id="MobiDB-lite"/>
    </source>
</evidence>
<evidence type="ECO:0000256" key="13">
    <source>
        <dbReference type="SAM" id="SignalP"/>
    </source>
</evidence>
<evidence type="ECO:0000256" key="1">
    <source>
        <dbReference type="ARBA" id="ARBA00004571"/>
    </source>
</evidence>
<dbReference type="GO" id="GO:0009279">
    <property type="term" value="C:cell outer membrane"/>
    <property type="evidence" value="ECO:0007669"/>
    <property type="project" value="UniProtKB-SubCell"/>
</dbReference>
<accession>A0A9X3YP43</accession>
<evidence type="ECO:0000256" key="8">
    <source>
        <dbReference type="ARBA" id="ARBA00023237"/>
    </source>
</evidence>
<reference evidence="16" key="1">
    <citation type="submission" date="2023-02" db="EMBL/GenBank/DDBJ databases">
        <title>Tahibacter soli sp. nov. isolated from soil.</title>
        <authorList>
            <person name="Baek J.H."/>
            <person name="Lee J.K."/>
            <person name="Choi D.G."/>
            <person name="Jeon C.O."/>
        </authorList>
    </citation>
    <scope>NUCLEOTIDE SEQUENCE</scope>
    <source>
        <strain evidence="16">BL</strain>
    </source>
</reference>
<evidence type="ECO:0000256" key="3">
    <source>
        <dbReference type="ARBA" id="ARBA00022452"/>
    </source>
</evidence>
<dbReference type="InterPro" id="IPR000531">
    <property type="entry name" value="Beta-barrel_TonB"/>
</dbReference>
<dbReference type="PROSITE" id="PS00430">
    <property type="entry name" value="TONB_DEPENDENT_REC_1"/>
    <property type="match status" value="1"/>
</dbReference>
<keyword evidence="3 9" id="KW-1134">Transmembrane beta strand</keyword>
<dbReference type="InterPro" id="IPR010916">
    <property type="entry name" value="TonB_box_CS"/>
</dbReference>
<evidence type="ECO:0000256" key="7">
    <source>
        <dbReference type="ARBA" id="ARBA00023136"/>
    </source>
</evidence>
<dbReference type="InterPro" id="IPR036942">
    <property type="entry name" value="Beta-barrel_TonB_sf"/>
</dbReference>
<evidence type="ECO:0000259" key="15">
    <source>
        <dbReference type="Pfam" id="PF07715"/>
    </source>
</evidence>
<evidence type="ECO:0000313" key="17">
    <source>
        <dbReference type="Proteomes" id="UP001139971"/>
    </source>
</evidence>
<dbReference type="Pfam" id="PF07715">
    <property type="entry name" value="Plug"/>
    <property type="match status" value="1"/>
</dbReference>
<dbReference type="PANTHER" id="PTHR47234:SF2">
    <property type="entry name" value="TONB-DEPENDENT RECEPTOR"/>
    <property type="match status" value="1"/>
</dbReference>
<evidence type="ECO:0000256" key="10">
    <source>
        <dbReference type="PROSITE-ProRule" id="PRU10143"/>
    </source>
</evidence>
<evidence type="ECO:0000256" key="9">
    <source>
        <dbReference type="PROSITE-ProRule" id="PRU01360"/>
    </source>
</evidence>
<name>A0A9X3YP43_9GAMM</name>
<proteinExistence type="inferred from homology"/>
<gene>
    <name evidence="16" type="ORF">OD750_025025</name>
</gene>
<keyword evidence="2 9" id="KW-0813">Transport</keyword>
<dbReference type="InterPro" id="IPR012910">
    <property type="entry name" value="Plug_dom"/>
</dbReference>
<evidence type="ECO:0000256" key="5">
    <source>
        <dbReference type="ARBA" id="ARBA00022729"/>
    </source>
</evidence>
<dbReference type="InterPro" id="IPR039426">
    <property type="entry name" value="TonB-dep_rcpt-like"/>
</dbReference>
<protein>
    <submittedName>
        <fullName evidence="16">TonB-dependent receptor</fullName>
    </submittedName>
</protein>
<comment type="subcellular location">
    <subcellularLocation>
        <location evidence="1 9">Cell outer membrane</location>
        <topology evidence="1 9">Multi-pass membrane protein</topology>
    </subcellularLocation>
</comment>
<keyword evidence="6 10" id="KW-0798">TonB box</keyword>
<dbReference type="PROSITE" id="PS52016">
    <property type="entry name" value="TONB_DEPENDENT_REC_3"/>
    <property type="match status" value="1"/>
</dbReference>